<organism evidence="1 2">
    <name type="scientific">Paracoccus rhizosphaerae</name>
    <dbReference type="NCBI Taxonomy" id="1133347"/>
    <lineage>
        <taxon>Bacteria</taxon>
        <taxon>Pseudomonadati</taxon>
        <taxon>Pseudomonadota</taxon>
        <taxon>Alphaproteobacteria</taxon>
        <taxon>Rhodobacterales</taxon>
        <taxon>Paracoccaceae</taxon>
        <taxon>Paracoccus</taxon>
    </lineage>
</organism>
<comment type="caution">
    <text evidence="1">The sequence shown here is derived from an EMBL/GenBank/DDBJ whole genome shotgun (WGS) entry which is preliminary data.</text>
</comment>
<sequence length="124" mass="13041">MAEVLAQAARLLAQSAQATDLAKRYQAAGLAMLAGVCGSGPAIDASAGIRRISAFRTACTERGIRMTGDDHIGEAGAADLLAVARSTLAMWRQEGRLPYRRNPSGQIQYSLATLAEFVGSFPTD</sequence>
<evidence type="ECO:0008006" key="3">
    <source>
        <dbReference type="Google" id="ProtNLM"/>
    </source>
</evidence>
<dbReference type="SUPFAM" id="SSF46955">
    <property type="entry name" value="Putative DNA-binding domain"/>
    <property type="match status" value="1"/>
</dbReference>
<dbReference type="RefSeq" id="WP_265507192.1">
    <property type="nucleotide sequence ID" value="NZ_JAOTBE010000026.1"/>
</dbReference>
<proteinExistence type="predicted"/>
<evidence type="ECO:0000313" key="2">
    <source>
        <dbReference type="Proteomes" id="UP001589795"/>
    </source>
</evidence>
<dbReference type="InterPro" id="IPR009061">
    <property type="entry name" value="DNA-bd_dom_put_sf"/>
</dbReference>
<accession>A0ABV6CQG1</accession>
<keyword evidence="2" id="KW-1185">Reference proteome</keyword>
<protein>
    <recommendedName>
        <fullName evidence="3">Helix-turn-helix domain-containing protein</fullName>
    </recommendedName>
</protein>
<evidence type="ECO:0000313" key="1">
    <source>
        <dbReference type="EMBL" id="MFC0201471.1"/>
    </source>
</evidence>
<reference evidence="1 2" key="1">
    <citation type="submission" date="2024-09" db="EMBL/GenBank/DDBJ databases">
        <authorList>
            <person name="Sun Q."/>
            <person name="Mori K."/>
        </authorList>
    </citation>
    <scope>NUCLEOTIDE SEQUENCE [LARGE SCALE GENOMIC DNA]</scope>
    <source>
        <strain evidence="1 2">CCM 7904</strain>
    </source>
</reference>
<dbReference type="Proteomes" id="UP001589795">
    <property type="component" value="Unassembled WGS sequence"/>
</dbReference>
<gene>
    <name evidence="1" type="ORF">ACFFIZ_14435</name>
</gene>
<dbReference type="EMBL" id="JBHLWQ010000135">
    <property type="protein sequence ID" value="MFC0201471.1"/>
    <property type="molecule type" value="Genomic_DNA"/>
</dbReference>
<name>A0ABV6CQG1_9RHOB</name>